<evidence type="ECO:0000313" key="10">
    <source>
        <dbReference type="Proteomes" id="UP000007303"/>
    </source>
</evidence>
<dbReference type="Gene3D" id="2.60.120.200">
    <property type="match status" value="5"/>
</dbReference>
<dbReference type="SMART" id="SM00282">
    <property type="entry name" value="LamG"/>
    <property type="match status" value="4"/>
</dbReference>
<dbReference type="PROSITE" id="PS01248">
    <property type="entry name" value="EGF_LAM_1"/>
    <property type="match status" value="2"/>
</dbReference>
<dbReference type="Proteomes" id="UP000007303">
    <property type="component" value="Unassembled WGS sequence"/>
</dbReference>
<dbReference type="Ensembl" id="ENSTNIT00000021014.1">
    <property type="protein sequence ID" value="ENSTNIP00000020781.1"/>
    <property type="gene ID" value="ENSTNIG00000017633.1"/>
</dbReference>
<evidence type="ECO:0000256" key="2">
    <source>
        <dbReference type="ARBA" id="ARBA00022737"/>
    </source>
</evidence>
<keyword evidence="5 6" id="KW-0424">Laminin EGF-like domain</keyword>
<dbReference type="FunFam" id="2.10.25.10:FF:000188">
    <property type="entry name" value="Laminin subunit gamma 2"/>
    <property type="match status" value="1"/>
</dbReference>
<evidence type="ECO:0000256" key="1">
    <source>
        <dbReference type="ARBA" id="ARBA00022729"/>
    </source>
</evidence>
<dbReference type="InParanoid" id="H3DJT5"/>
<reference evidence="10" key="1">
    <citation type="journal article" date="2004" name="Nature">
        <title>Genome duplication in the teleost fish Tetraodon nigroviridis reveals the early vertebrate proto-karyotype.</title>
        <authorList>
            <person name="Jaillon O."/>
            <person name="Aury J.-M."/>
            <person name="Brunet F."/>
            <person name="Petit J.-L."/>
            <person name="Stange-Thomann N."/>
            <person name="Mauceli E."/>
            <person name="Bouneau L."/>
            <person name="Fischer C."/>
            <person name="Ozouf-Costaz C."/>
            <person name="Bernot A."/>
            <person name="Nicaud S."/>
            <person name="Jaffe D."/>
            <person name="Fisher S."/>
            <person name="Lutfalla G."/>
            <person name="Dossat C."/>
            <person name="Segurens B."/>
            <person name="Dasilva C."/>
            <person name="Salanoubat M."/>
            <person name="Levy M."/>
            <person name="Boudet N."/>
            <person name="Castellano S."/>
            <person name="Anthouard V."/>
            <person name="Jubin C."/>
            <person name="Castelli V."/>
            <person name="Katinka M."/>
            <person name="Vacherie B."/>
            <person name="Biemont C."/>
            <person name="Skalli Z."/>
            <person name="Cattolico L."/>
            <person name="Poulain J."/>
            <person name="De Berardinis V."/>
            <person name="Cruaud C."/>
            <person name="Duprat S."/>
            <person name="Brottier P."/>
            <person name="Coutanceau J.-P."/>
            <person name="Gouzy J."/>
            <person name="Parra G."/>
            <person name="Lardier G."/>
            <person name="Chapple C."/>
            <person name="McKernan K.J."/>
            <person name="McEwan P."/>
            <person name="Bosak S."/>
            <person name="Kellis M."/>
            <person name="Volff J.-N."/>
            <person name="Guigo R."/>
            <person name="Zody M.C."/>
            <person name="Mesirov J."/>
            <person name="Lindblad-Toh K."/>
            <person name="Birren B."/>
            <person name="Nusbaum C."/>
            <person name="Kahn D."/>
            <person name="Robinson-Rechavi M."/>
            <person name="Laudet V."/>
            <person name="Schachter V."/>
            <person name="Quetier F."/>
            <person name="Saurin W."/>
            <person name="Scarpelli C."/>
            <person name="Wincker P."/>
            <person name="Lander E.S."/>
            <person name="Weissenbach J."/>
            <person name="Roest Crollius H."/>
        </authorList>
    </citation>
    <scope>NUCLEOTIDE SEQUENCE [LARGE SCALE GENOMIC DNA]</scope>
</reference>
<dbReference type="InterPro" id="IPR013320">
    <property type="entry name" value="ConA-like_dom_sf"/>
</dbReference>
<dbReference type="PANTHER" id="PTHR15036">
    <property type="entry name" value="PIKACHURIN-LIKE PROTEIN"/>
    <property type="match status" value="1"/>
</dbReference>
<dbReference type="Pfam" id="PF00053">
    <property type="entry name" value="EGF_laminin"/>
    <property type="match status" value="2"/>
</dbReference>
<dbReference type="Pfam" id="PF02210">
    <property type="entry name" value="Laminin_G_2"/>
    <property type="match status" value="4"/>
</dbReference>
<organism evidence="9 10">
    <name type="scientific">Tetraodon nigroviridis</name>
    <name type="common">Spotted green pufferfish</name>
    <name type="synonym">Chelonodon nigroviridis</name>
    <dbReference type="NCBI Taxonomy" id="99883"/>
    <lineage>
        <taxon>Eukaryota</taxon>
        <taxon>Metazoa</taxon>
        <taxon>Chordata</taxon>
        <taxon>Craniata</taxon>
        <taxon>Vertebrata</taxon>
        <taxon>Euteleostomi</taxon>
        <taxon>Actinopterygii</taxon>
        <taxon>Neopterygii</taxon>
        <taxon>Teleostei</taxon>
        <taxon>Neoteleostei</taxon>
        <taxon>Acanthomorphata</taxon>
        <taxon>Eupercaria</taxon>
        <taxon>Tetraodontiformes</taxon>
        <taxon>Tetradontoidea</taxon>
        <taxon>Tetraodontidae</taxon>
        <taxon>Tetraodon</taxon>
    </lineage>
</organism>
<dbReference type="GO" id="GO:0007155">
    <property type="term" value="P:cell adhesion"/>
    <property type="evidence" value="ECO:0007669"/>
    <property type="project" value="InterPro"/>
</dbReference>
<evidence type="ECO:0000259" key="7">
    <source>
        <dbReference type="PROSITE" id="PS50025"/>
    </source>
</evidence>
<keyword evidence="3 6" id="KW-1015">Disulfide bond</keyword>
<keyword evidence="10" id="KW-1185">Reference proteome</keyword>
<dbReference type="Pfam" id="PF06009">
    <property type="entry name" value="Laminin_II"/>
    <property type="match status" value="1"/>
</dbReference>
<dbReference type="InterPro" id="IPR002049">
    <property type="entry name" value="LE_dom"/>
</dbReference>
<comment type="caution">
    <text evidence="6">Lacks conserved residue(s) required for the propagation of feature annotation.</text>
</comment>
<dbReference type="CDD" id="cd00110">
    <property type="entry name" value="LamG"/>
    <property type="match status" value="4"/>
</dbReference>
<proteinExistence type="predicted"/>
<feature type="disulfide bond" evidence="6">
    <location>
        <begin position="42"/>
        <end position="51"/>
    </location>
</feature>
<feature type="domain" description="Laminin G" evidence="7">
    <location>
        <begin position="1090"/>
        <end position="1249"/>
    </location>
</feature>
<evidence type="ECO:0000259" key="8">
    <source>
        <dbReference type="PROSITE" id="PS50027"/>
    </source>
</evidence>
<dbReference type="SMART" id="SM00180">
    <property type="entry name" value="EGF_Lam"/>
    <property type="match status" value="2"/>
</dbReference>
<sequence>SQKCGPGFYRERAGPHKGQCVPCRCSGFSSECEAETGKCTNCQSHTSGERCERCGEGYYRGAVNQACQACPCPSTRNNFAVACLDIGSGVMECLCKRGYIGANCGRCAFGYYGNPAQDGGSCKPCSCKYNNLSLCDPLTGECISSGDSSPTSGCRGESCVATLLVEAEKWDGGLGSWEQRLQNISADLDSVSWLNHLAANVSATEVELRQASGAALDLVNVSVKVKETNVKAEDLLSGAEAIMTAAQGNGYVSDRVNGVHGTMQQPSLKASYNANRSLSVILLSQQLTKVKQGPPPTPAEQRKMVEAAHDMVQTARERGCVSQRDEAVREREEAQTFQCLCVVTVWNSTKNMAAADLQMLLDQSADALLTSERSLRRMAEPLSEDAHNRLRGLNLKSLHVLGHVEMCVCVCVHTDNRVTLMFHPLWQPLYSQLSREAEALLRASNSTKDLLDEVSRYSFNTGQGSAPALAVGPGKSLRNITEEADRAANQSSGDYYSLRRFAPALAVGPGKSLRNMTEEADRAANQSSEIAGQILEAVRATDPSNTAGRTKEESWHLWTDVSETERDISAVSDTVDTWKDRISKQKDEQESLTRNIWTWNNDLKAIRGDHTAALIESAKTAASAANSTIAMATTRLSNISREVEAISSTSGNPDKLLSDAEDMLWNLTQTFPLLEDKVRHVEELSGMAPPAGANVTASIRNIKEVIEDTRNLISSKLSFATIFNGSGYVELQPPRNLEDIRVFTVIDLLLNRHLSGTRSRRKKRQDKHKDGNAFVFYMGNKNTSGDYIGMAIRHKVLVCVYKLGGVVHEVETSQVTKTSTNSSNMDRVIFNRVYQDAEVHITHNFTSQQPVQLPPKRNLPNTTAGVLELEPQSFVFYVGGYPQDFSPPAELDYPKFRGAMKVTYINDNPVSLFNYMSAVNKETRLPTVRMPRSEVSDYYDGTGYRMAFIKDPDNLKRRFFKFRTQSRETNALLFVIGNEDTFFCLIVEGGFLVLRGRQAGQDLRVQSAAKVSLFVVVIDDAFTVHYGPDRISVQHIRTSYVSYYIGGLPASLRRSLKVIAPPLRGCVRHVTADTESVKYETTLGVAAGCPVSLLGVRAATVRAPLSADSLFVRDHQPFQVSMGFRSTHTYGTLIRSGSQASVHHFQLSLADGYAVFHSDNYTLRSDRRYSDGRWHYLSASRSSAGLELSIDNAKVTQNQSPQIRPVGRNRGKFTGCVSNLYTRRLDRSLTPADLSWLSQEGRDVIPGVCSLPGWKRPQEDPSVSEPSCFLWDSYPAGAPGCVKIRPQQAAGVNPSRITSSLRTAGSVTPSHSHFHGTAVFLPCPRPHFALDIKTTSTKGLILHVPGAGTVPLLALYIASGKIKMSLGQDRIIFHKQRSNDGNWHRVEFSVEESTFHLLVDGVPVTDGHLANDEGSSLGLHSPVYLGGDPGANTKGHNVPKNSIIGCVRNFKLNKKVLREPEASHNTPPCFNTLTEKGTYFGGGYIVSDKTLHAGSQFELVFELRPHRLSGLLLQAKNNKTSLNVFLNETEVVVEMKDGAREVRVSVTPPRSLCDGEFHTVTVSQQQGTVGVSVDSVSEHKDAPPASTALDTLHIGGKQAPGHLTLIHINTLFSLIGCLRNVTLDGSPVVFQAESRVGHVISRCPAD</sequence>
<dbReference type="Gene3D" id="2.10.25.10">
    <property type="entry name" value="Laminin"/>
    <property type="match status" value="2"/>
</dbReference>
<dbReference type="PROSITE" id="PS50025">
    <property type="entry name" value="LAM_G_DOMAIN"/>
    <property type="match status" value="3"/>
</dbReference>
<keyword evidence="1" id="KW-0732">Signal</keyword>
<evidence type="ECO:0000256" key="3">
    <source>
        <dbReference type="ARBA" id="ARBA00023157"/>
    </source>
</evidence>
<evidence type="ECO:0000256" key="6">
    <source>
        <dbReference type="PROSITE-ProRule" id="PRU00460"/>
    </source>
</evidence>
<dbReference type="OMA" id="NWHRVEF"/>
<feature type="domain" description="Laminin EGF-like" evidence="8">
    <location>
        <begin position="23"/>
        <end position="69"/>
    </location>
</feature>
<evidence type="ECO:0000313" key="9">
    <source>
        <dbReference type="Ensembl" id="ENSTNIP00000020781.1"/>
    </source>
</evidence>
<dbReference type="GeneTree" id="ENSGT00940000155638"/>
<dbReference type="SUPFAM" id="SSF49899">
    <property type="entry name" value="Concanavalin A-like lectins/glucanases"/>
    <property type="match status" value="5"/>
</dbReference>
<keyword evidence="2" id="KW-0677">Repeat</keyword>
<dbReference type="InterPro" id="IPR001791">
    <property type="entry name" value="Laminin_G"/>
</dbReference>
<feature type="domain" description="Laminin G" evidence="7">
    <location>
        <begin position="1474"/>
        <end position="1643"/>
    </location>
</feature>
<protein>
    <submittedName>
        <fullName evidence="9">Laminin, alpha 3</fullName>
    </submittedName>
</protein>
<evidence type="ECO:0000256" key="5">
    <source>
        <dbReference type="ARBA" id="ARBA00023292"/>
    </source>
</evidence>
<dbReference type="GO" id="GO:0005576">
    <property type="term" value="C:extracellular region"/>
    <property type="evidence" value="ECO:0007669"/>
    <property type="project" value="UniProtKB-ARBA"/>
</dbReference>
<dbReference type="InterPro" id="IPR010307">
    <property type="entry name" value="Laminin_dom_II"/>
</dbReference>
<dbReference type="PROSITE" id="PS50027">
    <property type="entry name" value="EGF_LAM_2"/>
    <property type="match status" value="1"/>
</dbReference>
<dbReference type="InterPro" id="IPR050372">
    <property type="entry name" value="Neurexin-related_CASP"/>
</dbReference>
<dbReference type="STRING" id="99883.ENSTNIP00000020781"/>
<accession>H3DJT5</accession>
<dbReference type="GO" id="GO:0005604">
    <property type="term" value="C:basement membrane"/>
    <property type="evidence" value="ECO:0007669"/>
    <property type="project" value="UniProtKB-ARBA"/>
</dbReference>
<dbReference type="HOGENOM" id="CLU_002814_0_0_1"/>
<dbReference type="PANTHER" id="PTHR15036:SF47">
    <property type="entry name" value="LAMININ SUBUNIT ALPHA-4"/>
    <property type="match status" value="1"/>
</dbReference>
<evidence type="ECO:0000256" key="4">
    <source>
        <dbReference type="ARBA" id="ARBA00023180"/>
    </source>
</evidence>
<keyword evidence="4" id="KW-0325">Glycoprotein</keyword>
<dbReference type="CDD" id="cd00055">
    <property type="entry name" value="EGF_Lam"/>
    <property type="match status" value="2"/>
</dbReference>
<reference evidence="9" key="3">
    <citation type="submission" date="2025-09" db="UniProtKB">
        <authorList>
            <consortium name="Ensembl"/>
        </authorList>
    </citation>
    <scope>IDENTIFICATION</scope>
</reference>
<dbReference type="SUPFAM" id="SSF57196">
    <property type="entry name" value="EGF/Laminin"/>
    <property type="match status" value="2"/>
</dbReference>
<name>H3DJT5_TETNG</name>
<feature type="domain" description="Laminin G" evidence="7">
    <location>
        <begin position="1298"/>
        <end position="1469"/>
    </location>
</feature>
<reference evidence="9" key="2">
    <citation type="submission" date="2025-08" db="UniProtKB">
        <authorList>
            <consortium name="Ensembl"/>
        </authorList>
    </citation>
    <scope>IDENTIFICATION</scope>
</reference>